<accession>A0A2U1NJ96</accession>
<dbReference type="Pfam" id="PF00293">
    <property type="entry name" value="NUDIX"/>
    <property type="match status" value="1"/>
</dbReference>
<dbReference type="InterPro" id="IPR000086">
    <property type="entry name" value="NUDIX_hydrolase_dom"/>
</dbReference>
<gene>
    <name evidence="2" type="ORF">CTI12_AA146340</name>
</gene>
<dbReference type="Proteomes" id="UP000245207">
    <property type="component" value="Unassembled WGS sequence"/>
</dbReference>
<sequence>MPPSFTTPKTLSDYLKTRIPQEAFSSWGTRPGTKNIHNLFQELTSGETSLNDAQNPPLRTVNVVVVNIKDGKNRILIESRQELSNGDVRVRSRPLSEKMKLGESVEDAAVRAVKEELGKEGECVRVVKETCRSRVEEKGRSRPLSEKMKLGESVEDAAVRAVKEELGKEGECVRVVKETCRESCGGKGVSFLSRAASVLCVA</sequence>
<name>A0A2U1NJ96_ARTAN</name>
<evidence type="ECO:0000259" key="1">
    <source>
        <dbReference type="Pfam" id="PF00293"/>
    </source>
</evidence>
<dbReference type="PANTHER" id="PTHR36395">
    <property type="entry name" value="RING-H2 ZINC FINGER PROTEIN"/>
    <property type="match status" value="1"/>
</dbReference>
<organism evidence="2 3">
    <name type="scientific">Artemisia annua</name>
    <name type="common">Sweet wormwood</name>
    <dbReference type="NCBI Taxonomy" id="35608"/>
    <lineage>
        <taxon>Eukaryota</taxon>
        <taxon>Viridiplantae</taxon>
        <taxon>Streptophyta</taxon>
        <taxon>Embryophyta</taxon>
        <taxon>Tracheophyta</taxon>
        <taxon>Spermatophyta</taxon>
        <taxon>Magnoliopsida</taxon>
        <taxon>eudicotyledons</taxon>
        <taxon>Gunneridae</taxon>
        <taxon>Pentapetalae</taxon>
        <taxon>asterids</taxon>
        <taxon>campanulids</taxon>
        <taxon>Asterales</taxon>
        <taxon>Asteraceae</taxon>
        <taxon>Asteroideae</taxon>
        <taxon>Anthemideae</taxon>
        <taxon>Artemisiinae</taxon>
        <taxon>Artemisia</taxon>
    </lineage>
</organism>
<dbReference type="GO" id="GO:0016787">
    <property type="term" value="F:hydrolase activity"/>
    <property type="evidence" value="ECO:0007669"/>
    <property type="project" value="UniProtKB-KW"/>
</dbReference>
<protein>
    <submittedName>
        <fullName evidence="2">NUDIX hydrolase domain-like protein</fullName>
    </submittedName>
</protein>
<dbReference type="EMBL" id="PKPP01002720">
    <property type="protein sequence ID" value="PWA73582.1"/>
    <property type="molecule type" value="Genomic_DNA"/>
</dbReference>
<dbReference type="OrthoDB" id="433924at2759"/>
<dbReference type="STRING" id="35608.A0A2U1NJ96"/>
<feature type="domain" description="Nudix hydrolase" evidence="1">
    <location>
        <begin position="59"/>
        <end position="136"/>
    </location>
</feature>
<evidence type="ECO:0000313" key="2">
    <source>
        <dbReference type="EMBL" id="PWA73582.1"/>
    </source>
</evidence>
<reference evidence="2 3" key="1">
    <citation type="journal article" date="2018" name="Mol. Plant">
        <title>The genome of Artemisia annua provides insight into the evolution of Asteraceae family and artemisinin biosynthesis.</title>
        <authorList>
            <person name="Shen Q."/>
            <person name="Zhang L."/>
            <person name="Liao Z."/>
            <person name="Wang S."/>
            <person name="Yan T."/>
            <person name="Shi P."/>
            <person name="Liu M."/>
            <person name="Fu X."/>
            <person name="Pan Q."/>
            <person name="Wang Y."/>
            <person name="Lv Z."/>
            <person name="Lu X."/>
            <person name="Zhang F."/>
            <person name="Jiang W."/>
            <person name="Ma Y."/>
            <person name="Chen M."/>
            <person name="Hao X."/>
            <person name="Li L."/>
            <person name="Tang Y."/>
            <person name="Lv G."/>
            <person name="Zhou Y."/>
            <person name="Sun X."/>
            <person name="Brodelius P.E."/>
            <person name="Rose J.K.C."/>
            <person name="Tang K."/>
        </authorList>
    </citation>
    <scope>NUCLEOTIDE SEQUENCE [LARGE SCALE GENOMIC DNA]</scope>
    <source>
        <strain evidence="3">cv. Huhao1</strain>
        <tissue evidence="2">Leaf</tissue>
    </source>
</reference>
<keyword evidence="3" id="KW-1185">Reference proteome</keyword>
<dbReference type="InterPro" id="IPR015797">
    <property type="entry name" value="NUDIX_hydrolase-like_dom_sf"/>
</dbReference>
<dbReference type="PANTHER" id="PTHR36395:SF1">
    <property type="entry name" value="RING-H2 ZINC FINGER PROTEIN"/>
    <property type="match status" value="1"/>
</dbReference>
<proteinExistence type="predicted"/>
<dbReference type="Gene3D" id="3.90.79.10">
    <property type="entry name" value="Nucleoside Triphosphate Pyrophosphohydrolase"/>
    <property type="match status" value="1"/>
</dbReference>
<dbReference type="AlphaFoldDB" id="A0A2U1NJ96"/>
<dbReference type="SUPFAM" id="SSF55811">
    <property type="entry name" value="Nudix"/>
    <property type="match status" value="2"/>
</dbReference>
<comment type="caution">
    <text evidence="2">The sequence shown here is derived from an EMBL/GenBank/DDBJ whole genome shotgun (WGS) entry which is preliminary data.</text>
</comment>
<evidence type="ECO:0000313" key="3">
    <source>
        <dbReference type="Proteomes" id="UP000245207"/>
    </source>
</evidence>
<keyword evidence="2" id="KW-0378">Hydrolase</keyword>